<evidence type="ECO:0000313" key="2">
    <source>
        <dbReference type="Proteomes" id="UP001294444"/>
    </source>
</evidence>
<keyword evidence="2" id="KW-1185">Reference proteome</keyword>
<reference evidence="1" key="1">
    <citation type="submission" date="2023-10" db="EMBL/GenBank/DDBJ databases">
        <authorList>
            <person name="Guldener U."/>
        </authorList>
    </citation>
    <scope>NUCLEOTIDE SEQUENCE</scope>
    <source>
        <strain evidence="1">Mp4</strain>
    </source>
</reference>
<proteinExistence type="predicted"/>
<dbReference type="AlphaFoldDB" id="A0AAJ4XTN5"/>
<organism evidence="1 2">
    <name type="scientific">Melanopsichium pennsylvanicum</name>
    <dbReference type="NCBI Taxonomy" id="63383"/>
    <lineage>
        <taxon>Eukaryota</taxon>
        <taxon>Fungi</taxon>
        <taxon>Dikarya</taxon>
        <taxon>Basidiomycota</taxon>
        <taxon>Ustilaginomycotina</taxon>
        <taxon>Ustilaginomycetes</taxon>
        <taxon>Ustilaginales</taxon>
        <taxon>Ustilaginaceae</taxon>
        <taxon>Melanopsichium</taxon>
    </lineage>
</organism>
<name>A0AAJ4XTN5_9BASI</name>
<protein>
    <submittedName>
        <fullName evidence="1">Uncharacterized protein</fullName>
    </submittedName>
</protein>
<accession>A0AAJ4XTN5</accession>
<sequence length="156" mass="18008">MLDLVEFEDSLVRCNREFASKSAVISKPNSCLLRGYYEAVPCTMNCCMIHIKCKVASFVVFRLRKIYEVMVDDGQLASWQCMLAKFRVQLEAVSQISPRFCVSYKWATLLAKRAEHTHVQDARTHEHLHQVSVRQPLLPLDFPELCELHSRPSTHV</sequence>
<gene>
    <name evidence="1" type="ORF">MEPE_06512</name>
</gene>
<comment type="caution">
    <text evidence="1">The sequence shown here is derived from an EMBL/GenBank/DDBJ whole genome shotgun (WGS) entry which is preliminary data.</text>
</comment>
<dbReference type="EMBL" id="OAPG01000021">
    <property type="protein sequence ID" value="SNX87801.1"/>
    <property type="molecule type" value="Genomic_DNA"/>
</dbReference>
<evidence type="ECO:0000313" key="1">
    <source>
        <dbReference type="EMBL" id="SNX87801.1"/>
    </source>
</evidence>
<dbReference type="Proteomes" id="UP001294444">
    <property type="component" value="Unassembled WGS sequence"/>
</dbReference>